<reference evidence="2" key="1">
    <citation type="journal article" date="2023" name="PLoS Negl. Trop. Dis.">
        <title>A genome sequence for Biomphalaria pfeifferi, the major vector snail for the human-infecting parasite Schistosoma mansoni.</title>
        <authorList>
            <person name="Bu L."/>
            <person name="Lu L."/>
            <person name="Laidemitt M.R."/>
            <person name="Zhang S.M."/>
            <person name="Mutuku M."/>
            <person name="Mkoji G."/>
            <person name="Steinauer M."/>
            <person name="Loker E.S."/>
        </authorList>
    </citation>
    <scope>NUCLEOTIDE SEQUENCE</scope>
    <source>
        <strain evidence="2">KasaAsao</strain>
    </source>
</reference>
<name>A0AAD8B2E0_BIOPF</name>
<protein>
    <submittedName>
        <fullName evidence="2">GTPase IMAP family member</fullName>
    </submittedName>
</protein>
<feature type="region of interest" description="Disordered" evidence="1">
    <location>
        <begin position="158"/>
        <end position="178"/>
    </location>
</feature>
<reference evidence="2" key="2">
    <citation type="submission" date="2023-04" db="EMBL/GenBank/DDBJ databases">
        <authorList>
            <person name="Bu L."/>
            <person name="Lu L."/>
            <person name="Laidemitt M.R."/>
            <person name="Zhang S.M."/>
            <person name="Mutuku M."/>
            <person name="Mkoji G."/>
            <person name="Steinauer M."/>
            <person name="Loker E.S."/>
        </authorList>
    </citation>
    <scope>NUCLEOTIDE SEQUENCE</scope>
    <source>
        <strain evidence="2">KasaAsao</strain>
        <tissue evidence="2">Whole Snail</tissue>
    </source>
</reference>
<gene>
    <name evidence="2" type="ORF">Bpfe_023805</name>
</gene>
<evidence type="ECO:0000256" key="1">
    <source>
        <dbReference type="SAM" id="MobiDB-lite"/>
    </source>
</evidence>
<keyword evidence="3" id="KW-1185">Reference proteome</keyword>
<dbReference type="AlphaFoldDB" id="A0AAD8B2E0"/>
<evidence type="ECO:0000313" key="2">
    <source>
        <dbReference type="EMBL" id="KAK0046781.1"/>
    </source>
</evidence>
<evidence type="ECO:0000313" key="3">
    <source>
        <dbReference type="Proteomes" id="UP001233172"/>
    </source>
</evidence>
<accession>A0AAD8B2E0</accession>
<feature type="compositionally biased region" description="Basic and acidic residues" evidence="1">
    <location>
        <begin position="158"/>
        <end position="171"/>
    </location>
</feature>
<comment type="caution">
    <text evidence="2">The sequence shown here is derived from an EMBL/GenBank/DDBJ whole genome shotgun (WGS) entry which is preliminary data.</text>
</comment>
<dbReference type="Proteomes" id="UP001233172">
    <property type="component" value="Unassembled WGS sequence"/>
</dbReference>
<dbReference type="EMBL" id="JASAOG010000160">
    <property type="protein sequence ID" value="KAK0046781.1"/>
    <property type="molecule type" value="Genomic_DNA"/>
</dbReference>
<proteinExistence type="predicted"/>
<sequence length="207" mass="24412">MTEANLIFKYLKRIQESVKTKYNPAPLEPLLKRINTLHDSIILKDNKTGVLGDLLIHIAALKSTITDEVNICNRLSELERHMKKTYASQLEKMSVKLSESKLNFDQLIQERKKLEQINIHNLQKEIQKLETEKDELEKDKLAISLKFNEKTKEIRDHNEQNKKMKEKHRENILSSMAHKIAKTFTKKTNYRPREKENAIKPVEHVLY</sequence>
<organism evidence="2 3">
    <name type="scientific">Biomphalaria pfeifferi</name>
    <name type="common">Bloodfluke planorb</name>
    <name type="synonym">Freshwater snail</name>
    <dbReference type="NCBI Taxonomy" id="112525"/>
    <lineage>
        <taxon>Eukaryota</taxon>
        <taxon>Metazoa</taxon>
        <taxon>Spiralia</taxon>
        <taxon>Lophotrochozoa</taxon>
        <taxon>Mollusca</taxon>
        <taxon>Gastropoda</taxon>
        <taxon>Heterobranchia</taxon>
        <taxon>Euthyneura</taxon>
        <taxon>Panpulmonata</taxon>
        <taxon>Hygrophila</taxon>
        <taxon>Lymnaeoidea</taxon>
        <taxon>Planorbidae</taxon>
        <taxon>Biomphalaria</taxon>
    </lineage>
</organism>